<organism evidence="2 3">
    <name type="scientific">Passalora fulva</name>
    <name type="common">Tomato leaf mold</name>
    <name type="synonym">Cladosporium fulvum</name>
    <dbReference type="NCBI Taxonomy" id="5499"/>
    <lineage>
        <taxon>Eukaryota</taxon>
        <taxon>Fungi</taxon>
        <taxon>Dikarya</taxon>
        <taxon>Ascomycota</taxon>
        <taxon>Pezizomycotina</taxon>
        <taxon>Dothideomycetes</taxon>
        <taxon>Dothideomycetidae</taxon>
        <taxon>Mycosphaerellales</taxon>
        <taxon>Mycosphaerellaceae</taxon>
        <taxon>Fulvia</taxon>
    </lineage>
</organism>
<dbReference type="GO" id="GO:0046464">
    <property type="term" value="P:acylglycerol catabolic process"/>
    <property type="evidence" value="ECO:0007669"/>
    <property type="project" value="TreeGrafter"/>
</dbReference>
<dbReference type="GO" id="GO:0047372">
    <property type="term" value="F:monoacylglycerol lipase activity"/>
    <property type="evidence" value="ECO:0007669"/>
    <property type="project" value="TreeGrafter"/>
</dbReference>
<evidence type="ECO:0000259" key="1">
    <source>
        <dbReference type="Pfam" id="PF00561"/>
    </source>
</evidence>
<dbReference type="RefSeq" id="XP_047767838.1">
    <property type="nucleotide sequence ID" value="XM_047911923.1"/>
</dbReference>
<dbReference type="InterPro" id="IPR050266">
    <property type="entry name" value="AB_hydrolase_sf"/>
</dbReference>
<dbReference type="SUPFAM" id="SSF53474">
    <property type="entry name" value="alpha/beta-Hydrolases"/>
    <property type="match status" value="1"/>
</dbReference>
<sequence length="270" mass="29030">MPFATVNGHRIHYMDTKQQGATIIDNHLPIVMIHGLGSSQNYYVPVIGQPELQGHHCLALSTYGAAQSKSQGEKLTLEQLADDVVAMMDHVNIRKAIIAGHSMGGPMAFTIAAKYPDRVAGVVGIGPVNPSSVNPAVFQSRIETVTKDGMDPLANSVPQAATNAKSTPLHRAFIRELITNQDPKAYASHCEVIVNMKDAGFELIKAPALILAGDEDKSAPMEGCQYIHSHLGSQQKELKVLKGVGHWHCIEAPEQVAKEIAAFAFKVANA</sequence>
<dbReference type="Gene3D" id="3.40.50.1820">
    <property type="entry name" value="alpha/beta hydrolase"/>
    <property type="match status" value="1"/>
</dbReference>
<gene>
    <name evidence="2" type="ORF">CLAFUR5_12775</name>
</gene>
<dbReference type="PANTHER" id="PTHR43798">
    <property type="entry name" value="MONOACYLGLYCEROL LIPASE"/>
    <property type="match status" value="1"/>
</dbReference>
<dbReference type="GO" id="GO:0016020">
    <property type="term" value="C:membrane"/>
    <property type="evidence" value="ECO:0007669"/>
    <property type="project" value="TreeGrafter"/>
</dbReference>
<evidence type="ECO:0000313" key="2">
    <source>
        <dbReference type="EMBL" id="UJO23472.1"/>
    </source>
</evidence>
<dbReference type="InterPro" id="IPR000073">
    <property type="entry name" value="AB_hydrolase_1"/>
</dbReference>
<dbReference type="Pfam" id="PF00561">
    <property type="entry name" value="Abhydrolase_1"/>
    <property type="match status" value="1"/>
</dbReference>
<name>A0A9Q8UV45_PASFU</name>
<dbReference type="GeneID" id="71992653"/>
<dbReference type="AlphaFoldDB" id="A0A9Q8UV45"/>
<evidence type="ECO:0000313" key="3">
    <source>
        <dbReference type="Proteomes" id="UP000756132"/>
    </source>
</evidence>
<keyword evidence="3" id="KW-1185">Reference proteome</keyword>
<reference evidence="2" key="1">
    <citation type="submission" date="2021-12" db="EMBL/GenBank/DDBJ databases">
        <authorList>
            <person name="Zaccaron A."/>
            <person name="Stergiopoulos I."/>
        </authorList>
    </citation>
    <scope>NUCLEOTIDE SEQUENCE</scope>
    <source>
        <strain evidence="2">Race5_Kim</strain>
    </source>
</reference>
<accession>A0A9Q8UV45</accession>
<dbReference type="PANTHER" id="PTHR43798:SF5">
    <property type="entry name" value="MONOACYLGLYCEROL LIPASE ABHD6"/>
    <property type="match status" value="1"/>
</dbReference>
<proteinExistence type="predicted"/>
<dbReference type="OrthoDB" id="408373at2759"/>
<dbReference type="InterPro" id="IPR029058">
    <property type="entry name" value="AB_hydrolase_fold"/>
</dbReference>
<dbReference type="EMBL" id="CP090173">
    <property type="protein sequence ID" value="UJO23472.1"/>
    <property type="molecule type" value="Genomic_DNA"/>
</dbReference>
<dbReference type="KEGG" id="ffu:CLAFUR5_12775"/>
<protein>
    <submittedName>
        <fullName evidence="2">Dihydrolipoyllysine-residue acetyltransferase component of acetoin cleaving system</fullName>
    </submittedName>
</protein>
<dbReference type="Proteomes" id="UP000756132">
    <property type="component" value="Chromosome 11"/>
</dbReference>
<feature type="domain" description="AB hydrolase-1" evidence="1">
    <location>
        <begin position="29"/>
        <end position="253"/>
    </location>
</feature>
<reference evidence="2" key="2">
    <citation type="journal article" date="2022" name="Microb. Genom.">
        <title>A chromosome-scale genome assembly of the tomato pathogen Cladosporium fulvum reveals a compartmentalized genome architecture and the presence of a dispensable chromosome.</title>
        <authorList>
            <person name="Zaccaron A.Z."/>
            <person name="Chen L.H."/>
            <person name="Samaras A."/>
            <person name="Stergiopoulos I."/>
        </authorList>
    </citation>
    <scope>NUCLEOTIDE SEQUENCE</scope>
    <source>
        <strain evidence="2">Race5_Kim</strain>
    </source>
</reference>
<dbReference type="PRINTS" id="PR00111">
    <property type="entry name" value="ABHYDROLASE"/>
</dbReference>